<evidence type="ECO:0000313" key="6">
    <source>
        <dbReference type="EMBL" id="MBM9579769.1"/>
    </source>
</evidence>
<feature type="domain" description="Cytochrome c" evidence="5">
    <location>
        <begin position="373"/>
        <end position="465"/>
    </location>
</feature>
<evidence type="ECO:0000256" key="4">
    <source>
        <dbReference type="PROSITE-ProRule" id="PRU00433"/>
    </source>
</evidence>
<gene>
    <name evidence="6" type="ORF">JWG45_21710</name>
</gene>
<keyword evidence="2 4" id="KW-0479">Metal-binding</keyword>
<evidence type="ECO:0000259" key="5">
    <source>
        <dbReference type="PROSITE" id="PS51007"/>
    </source>
</evidence>
<dbReference type="Proteomes" id="UP000724686">
    <property type="component" value="Unassembled WGS sequence"/>
</dbReference>
<evidence type="ECO:0000256" key="2">
    <source>
        <dbReference type="ARBA" id="ARBA00022723"/>
    </source>
</evidence>
<keyword evidence="1 4" id="KW-0349">Heme</keyword>
<dbReference type="PROSITE" id="PS51007">
    <property type="entry name" value="CYTC"/>
    <property type="match status" value="1"/>
</dbReference>
<comment type="caution">
    <text evidence="6">The sequence shown here is derived from an EMBL/GenBank/DDBJ whole genome shotgun (WGS) entry which is preliminary data.</text>
</comment>
<accession>A0ABS2UIJ7</accession>
<keyword evidence="3 4" id="KW-0408">Iron</keyword>
<name>A0ABS2UIJ7_9LEPT</name>
<sequence>MCTKISIYTFRLFPSKAAAYWRIRFFFAGFLVLSFVGCQIPKNENCPSDLSCFELASILLVLSNLPSVNPWDYEVGEEYQGGNRMTSFQIGASAFRQFAPDSSLNVISEFTVGQAVFEVPWIPGFSATLPDRDGLGPFFHSNSCVSCHIGNGRALEEDGEALTFSLIRLSSGPNSHSPDPQYGGQFQPNSVAGVSKEGTATLTYQEIEGKFADGSTYNLRFPIFNFSNLGYGAFPTDIKTSLRVPQQVIGLGLLEAIPENTILSFADPDDLDGDGISGKPNYIQNQTGSGSSLGRFGWKANNPNLILQNSAAFLGDLGITSPLFPDENCLIGQTQCQAAVNGGAPEIPQSKIDAITNYMKLVAVPARRKASNSSVLFGKELFFKAGCKNCHIPKILTRSDADFPELSNQTIRPYTDLLLHDMGEGLADQRPDGEANGREWRTPPLWGIGLFEEVNGHTRYLHDGRARNLTEAILWHGGEAEKSKNYFLKLDIRERSHLLNFLKSL</sequence>
<dbReference type="PANTHER" id="PTHR30600:SF4">
    <property type="entry name" value="CYTOCHROME C DOMAIN-CONTAINING PROTEIN"/>
    <property type="match status" value="1"/>
</dbReference>
<dbReference type="InterPro" id="IPR009056">
    <property type="entry name" value="Cyt_c-like_dom"/>
</dbReference>
<dbReference type="SUPFAM" id="SSF46626">
    <property type="entry name" value="Cytochrome c"/>
    <property type="match status" value="1"/>
</dbReference>
<dbReference type="PIRSF" id="PIRSF028099">
    <property type="entry name" value="DUF1111"/>
    <property type="match status" value="1"/>
</dbReference>
<organism evidence="6 7">
    <name type="scientific">Leptospira ainlahdjerensis</name>
    <dbReference type="NCBI Taxonomy" id="2810033"/>
    <lineage>
        <taxon>Bacteria</taxon>
        <taxon>Pseudomonadati</taxon>
        <taxon>Spirochaetota</taxon>
        <taxon>Spirochaetia</taxon>
        <taxon>Leptospirales</taxon>
        <taxon>Leptospiraceae</taxon>
        <taxon>Leptospira</taxon>
    </lineage>
</organism>
<dbReference type="PANTHER" id="PTHR30600">
    <property type="entry name" value="CYTOCHROME C PEROXIDASE-RELATED"/>
    <property type="match status" value="1"/>
</dbReference>
<dbReference type="EMBL" id="JAFFPU010000082">
    <property type="protein sequence ID" value="MBM9579769.1"/>
    <property type="molecule type" value="Genomic_DNA"/>
</dbReference>
<proteinExistence type="predicted"/>
<dbReference type="InterPro" id="IPR051395">
    <property type="entry name" value="Cytochrome_c_Peroxidase/MauG"/>
</dbReference>
<dbReference type="InterPro" id="IPR036909">
    <property type="entry name" value="Cyt_c-like_dom_sf"/>
</dbReference>
<evidence type="ECO:0000256" key="3">
    <source>
        <dbReference type="ARBA" id="ARBA00023004"/>
    </source>
</evidence>
<protein>
    <submittedName>
        <fullName evidence="6">C-type cytochrome</fullName>
    </submittedName>
</protein>
<evidence type="ECO:0000313" key="7">
    <source>
        <dbReference type="Proteomes" id="UP000724686"/>
    </source>
</evidence>
<dbReference type="Pfam" id="PF06537">
    <property type="entry name" value="DHOR"/>
    <property type="match status" value="2"/>
</dbReference>
<keyword evidence="7" id="KW-1185">Reference proteome</keyword>
<evidence type="ECO:0000256" key="1">
    <source>
        <dbReference type="ARBA" id="ARBA00022617"/>
    </source>
</evidence>
<dbReference type="Gene3D" id="1.10.760.10">
    <property type="entry name" value="Cytochrome c-like domain"/>
    <property type="match status" value="1"/>
</dbReference>
<dbReference type="InterPro" id="IPR010538">
    <property type="entry name" value="DHOR"/>
</dbReference>
<reference evidence="6 7" key="1">
    <citation type="submission" date="2021-02" db="EMBL/GenBank/DDBJ databases">
        <title>Leptospira ainlahdjerensis sp. nov., Leptospira ainazelensis sp. nov., Leptospira abararensis sp. nov. and Leptospira chreensis sp. nov., four new species isolated from water sources in Algeria.</title>
        <authorList>
            <person name="Amara Korba A."/>
            <person name="Kainiu M."/>
            <person name="Vincent A.T."/>
            <person name="Mariet J.-F."/>
            <person name="Veyrier F.J."/>
            <person name="Goarant C."/>
            <person name="Picardeau M."/>
        </authorList>
    </citation>
    <scope>NUCLEOTIDE SEQUENCE [LARGE SCALE GENOMIC DNA]</scope>
    <source>
        <strain evidence="6 7">201903070</strain>
    </source>
</reference>